<reference evidence="2" key="1">
    <citation type="journal article" date="2018" name="BMC Genomics">
        <title>Genomic insights into host adaptation between the wheat stripe rust pathogen (Puccinia striiformis f. sp. tritici) and the barley stripe rust pathogen (Puccinia striiformis f. sp. hordei).</title>
        <authorList>
            <person name="Xia C."/>
            <person name="Wang M."/>
            <person name="Yin C."/>
            <person name="Cornejo O.E."/>
            <person name="Hulbert S.H."/>
            <person name="Chen X."/>
        </authorList>
    </citation>
    <scope>NUCLEOTIDE SEQUENCE [LARGE SCALE GENOMIC DNA]</scope>
    <source>
        <strain evidence="2">93-210</strain>
    </source>
</reference>
<reference evidence="2" key="2">
    <citation type="journal article" date="2018" name="Mol. Plant Microbe Interact.">
        <title>Genome sequence resources for the wheat stripe rust pathogen (Puccinia striiformis f. sp. tritici) and the barley stripe rust pathogen (Puccinia striiformis f. sp. hordei).</title>
        <authorList>
            <person name="Xia C."/>
            <person name="Wang M."/>
            <person name="Yin C."/>
            <person name="Cornejo O.E."/>
            <person name="Hulbert S.H."/>
            <person name="Chen X."/>
        </authorList>
    </citation>
    <scope>NUCLEOTIDE SEQUENCE [LARGE SCALE GENOMIC DNA]</scope>
    <source>
        <strain evidence="2">93-210</strain>
    </source>
</reference>
<comment type="caution">
    <text evidence="1">The sequence shown here is derived from an EMBL/GenBank/DDBJ whole genome shotgun (WGS) entry which is preliminary data.</text>
</comment>
<evidence type="ECO:0000313" key="1">
    <source>
        <dbReference type="EMBL" id="KAI7938275.1"/>
    </source>
</evidence>
<organism evidence="1 2">
    <name type="scientific">Puccinia striiformis f. sp. tritici</name>
    <dbReference type="NCBI Taxonomy" id="168172"/>
    <lineage>
        <taxon>Eukaryota</taxon>
        <taxon>Fungi</taxon>
        <taxon>Dikarya</taxon>
        <taxon>Basidiomycota</taxon>
        <taxon>Pucciniomycotina</taxon>
        <taxon>Pucciniomycetes</taxon>
        <taxon>Pucciniales</taxon>
        <taxon>Pucciniaceae</taxon>
        <taxon>Puccinia</taxon>
    </lineage>
</organism>
<gene>
    <name evidence="1" type="ORF">MJO28_015195</name>
</gene>
<name>A0ACC0DSA3_9BASI</name>
<feature type="non-terminal residue" evidence="1">
    <location>
        <position position="1"/>
    </location>
</feature>
<reference evidence="1 2" key="3">
    <citation type="journal article" date="2022" name="Microbiol. Spectr.">
        <title>Folding features and dynamics of 3D genome architecture in plant fungal pathogens.</title>
        <authorList>
            <person name="Xia C."/>
        </authorList>
    </citation>
    <scope>NUCLEOTIDE SEQUENCE [LARGE SCALE GENOMIC DNA]</scope>
    <source>
        <strain evidence="1 2">93-210</strain>
    </source>
</reference>
<dbReference type="EMBL" id="CM045880">
    <property type="protein sequence ID" value="KAI7938275.1"/>
    <property type="molecule type" value="Genomic_DNA"/>
</dbReference>
<sequence>DWNWEKAQKDLKLLSELVGFRFRPYHEPILNPIDQLKPNPNYPDSSKLVDNGEGLEPQILIMINLSLGLHSFYLTICLDSNQTCSF</sequence>
<proteinExistence type="predicted"/>
<evidence type="ECO:0000313" key="2">
    <source>
        <dbReference type="Proteomes" id="UP001060170"/>
    </source>
</evidence>
<protein>
    <submittedName>
        <fullName evidence="1">Uncharacterized protein</fullName>
    </submittedName>
</protein>
<dbReference type="Proteomes" id="UP001060170">
    <property type="component" value="Chromosome 16"/>
</dbReference>
<keyword evidence="2" id="KW-1185">Reference proteome</keyword>
<accession>A0ACC0DSA3</accession>